<evidence type="ECO:0000313" key="2">
    <source>
        <dbReference type="EMBL" id="CRK26773.1"/>
    </source>
</evidence>
<evidence type="ECO:0000313" key="3">
    <source>
        <dbReference type="Proteomes" id="UP000044602"/>
    </source>
</evidence>
<proteinExistence type="predicted"/>
<dbReference type="STRING" id="100787.A0A0G4LXJ1"/>
<dbReference type="Gene3D" id="3.40.30.110">
    <property type="match status" value="2"/>
</dbReference>
<dbReference type="EMBL" id="CVQH01020306">
    <property type="protein sequence ID" value="CRK26773.1"/>
    <property type="molecule type" value="Genomic_DNA"/>
</dbReference>
<dbReference type="Pfam" id="PF13417">
    <property type="entry name" value="GST_N_3"/>
    <property type="match status" value="1"/>
</dbReference>
<protein>
    <recommendedName>
        <fullName evidence="1">GST C-terminal domain-containing protein</fullName>
    </recommendedName>
</protein>
<dbReference type="Pfam" id="PF25907">
    <property type="entry name" value="DUF7962"/>
    <property type="match status" value="1"/>
</dbReference>
<gene>
    <name evidence="2" type="ORF">BN1708_000583</name>
</gene>
<dbReference type="SUPFAM" id="SSF52833">
    <property type="entry name" value="Thioredoxin-like"/>
    <property type="match status" value="1"/>
</dbReference>
<dbReference type="Proteomes" id="UP000044602">
    <property type="component" value="Unassembled WGS sequence"/>
</dbReference>
<dbReference type="InterPro" id="IPR010987">
    <property type="entry name" value="Glutathione-S-Trfase_C-like"/>
</dbReference>
<dbReference type="CDD" id="cd00299">
    <property type="entry name" value="GST_C_family"/>
    <property type="match status" value="1"/>
</dbReference>
<dbReference type="InterPro" id="IPR004045">
    <property type="entry name" value="Glutathione_S-Trfase_N"/>
</dbReference>
<dbReference type="PROSITE" id="PS50405">
    <property type="entry name" value="GST_CTER"/>
    <property type="match status" value="1"/>
</dbReference>
<dbReference type="InterPro" id="IPR036282">
    <property type="entry name" value="Glutathione-S-Trfase_C_sf"/>
</dbReference>
<evidence type="ECO:0000259" key="1">
    <source>
        <dbReference type="PROSITE" id="PS50405"/>
    </source>
</evidence>
<dbReference type="SUPFAM" id="SSF47616">
    <property type="entry name" value="GST C-terminal domain-like"/>
    <property type="match status" value="1"/>
</dbReference>
<organism evidence="2 3">
    <name type="scientific">Verticillium longisporum</name>
    <name type="common">Verticillium dahliae var. longisporum</name>
    <dbReference type="NCBI Taxonomy" id="100787"/>
    <lineage>
        <taxon>Eukaryota</taxon>
        <taxon>Fungi</taxon>
        <taxon>Dikarya</taxon>
        <taxon>Ascomycota</taxon>
        <taxon>Pezizomycotina</taxon>
        <taxon>Sordariomycetes</taxon>
        <taxon>Hypocreomycetidae</taxon>
        <taxon>Glomerellales</taxon>
        <taxon>Plectosphaerellaceae</taxon>
        <taxon>Verticillium</taxon>
    </lineage>
</organism>
<sequence>MLIKQQYEHFKLSAPYEETPLLLKLTPFWPATVSNEAVRSHIISQTMASSNSEKQLILYHYSYSPYARRVIWYLTLRSIPYSQCVQPPILPRPDLASLGISYRRIPLLAIDGDVLLDTRLMLTELEALFPDLPRLGTTPDSAPELRALERLLSTFTTETSLFSTAASLLPTDILSDAWFRDRAQFSGPSADPPSEKRVRESMAAGRPAAEAEIARALDFLEHILLADGRAWVLGPGAGPTLADIEAVWPFHWLYELPGALAPERFGEARYPRVHAWIARFQAAVAAAKKRAPKTPKVSGEEAAERIAAAATADAGDVDASDPVAVREGLKAGDRVVVWPTDTGSTHKDAGTLVALDKTKVVFTVEGQQGAKIRVHAPRHGFKVKRVKSEGHAGAKL</sequence>
<dbReference type="CDD" id="cd00570">
    <property type="entry name" value="GST_N_family"/>
    <property type="match status" value="1"/>
</dbReference>
<accession>A0A0G4LXJ1</accession>
<dbReference type="InterPro" id="IPR058268">
    <property type="entry name" value="DUF7962"/>
</dbReference>
<dbReference type="InterPro" id="IPR036249">
    <property type="entry name" value="Thioredoxin-like_sf"/>
</dbReference>
<dbReference type="Gene3D" id="1.20.1050.10">
    <property type="match status" value="1"/>
</dbReference>
<feature type="domain" description="GST C-terminal" evidence="1">
    <location>
        <begin position="172"/>
        <end position="299"/>
    </location>
</feature>
<name>A0A0G4LXJ1_VERLO</name>
<keyword evidence="3" id="KW-1185">Reference proteome</keyword>
<dbReference type="AlphaFoldDB" id="A0A0G4LXJ1"/>
<reference evidence="2 3" key="1">
    <citation type="submission" date="2015-05" db="EMBL/GenBank/DDBJ databases">
        <authorList>
            <person name="Wang D.B."/>
            <person name="Wang M."/>
        </authorList>
    </citation>
    <scope>NUCLEOTIDE SEQUENCE [LARGE SCALE GENOMIC DNA]</scope>
    <source>
        <strain evidence="2">VL1</strain>
    </source>
</reference>